<evidence type="ECO:0000313" key="2">
    <source>
        <dbReference type="EMBL" id="QCQ20963.1"/>
    </source>
</evidence>
<proteinExistence type="predicted"/>
<dbReference type="RefSeq" id="WP_137422933.1">
    <property type="nucleotide sequence ID" value="NZ_CP040098.1"/>
</dbReference>
<reference evidence="2 3" key="2">
    <citation type="submission" date="2019-05" db="EMBL/GenBank/DDBJ databases">
        <authorList>
            <person name="Suflita J.M."/>
            <person name="Marks C.R."/>
        </authorList>
    </citation>
    <scope>NUCLEOTIDE SEQUENCE [LARGE SCALE GENOMIC DNA]</scope>
    <source>
        <strain evidence="2 3">ALDC</strain>
    </source>
</reference>
<dbReference type="OrthoDB" id="5402030at2"/>
<evidence type="ECO:0008006" key="4">
    <source>
        <dbReference type="Google" id="ProtNLM"/>
    </source>
</evidence>
<sequence length="112" mass="12711">MVDGLWTIKFVSSSGATGAGVLVFWNNRIYGGDARYYYLGEYRVEGETLSVKMEITHFSGEPESVYGRMEFIELEMQGRVDEAKMNLFGRIPNDPASKSAIRCEKRADIPRF</sequence>
<evidence type="ECO:0000313" key="3">
    <source>
        <dbReference type="Proteomes" id="UP000298602"/>
    </source>
</evidence>
<reference evidence="2 3" key="1">
    <citation type="submission" date="2019-05" db="EMBL/GenBank/DDBJ databases">
        <title>The Complete Genome Sequence of the n-alkane-degrading Desulfoglaeba alkanexedens ALDC reveals multiple alkylsuccinate synthase gene clusters.</title>
        <authorList>
            <person name="Callaghan A.V."/>
            <person name="Davidova I.A."/>
            <person name="Duncan K.E."/>
            <person name="Morris B."/>
            <person name="McInerney M.J."/>
        </authorList>
    </citation>
    <scope>NUCLEOTIDE SEQUENCE [LARGE SCALE GENOMIC DNA]</scope>
    <source>
        <strain evidence="2 3">ALDC</strain>
    </source>
</reference>
<keyword evidence="1" id="KW-0472">Membrane</keyword>
<evidence type="ECO:0000256" key="1">
    <source>
        <dbReference type="SAM" id="Phobius"/>
    </source>
</evidence>
<dbReference type="KEGG" id="dax:FDQ92_01360"/>
<gene>
    <name evidence="2" type="ORF">FDQ92_01360</name>
</gene>
<keyword evidence="1" id="KW-0812">Transmembrane</keyword>
<protein>
    <recommendedName>
        <fullName evidence="4">T3SS negative regulator,GrlR</fullName>
    </recommendedName>
</protein>
<dbReference type="EMBL" id="CP040098">
    <property type="protein sequence ID" value="QCQ20963.1"/>
    <property type="molecule type" value="Genomic_DNA"/>
</dbReference>
<dbReference type="Gene3D" id="2.40.128.380">
    <property type="entry name" value="T3SS negative regulator GrlR"/>
    <property type="match status" value="1"/>
</dbReference>
<keyword evidence="1" id="KW-1133">Transmembrane helix</keyword>
<keyword evidence="3" id="KW-1185">Reference proteome</keyword>
<dbReference type="InterPro" id="IPR043019">
    <property type="entry name" value="GrlR_sf"/>
</dbReference>
<accession>A0A4P8L0C4</accession>
<organism evidence="2 3">
    <name type="scientific">Desulfoglaeba alkanexedens ALDC</name>
    <dbReference type="NCBI Taxonomy" id="980445"/>
    <lineage>
        <taxon>Bacteria</taxon>
        <taxon>Pseudomonadati</taxon>
        <taxon>Thermodesulfobacteriota</taxon>
        <taxon>Syntrophobacteria</taxon>
        <taxon>Syntrophobacterales</taxon>
        <taxon>Syntrophobacteraceae</taxon>
        <taxon>Desulfoglaeba</taxon>
    </lineage>
</organism>
<name>A0A4P8L0C4_9BACT</name>
<feature type="transmembrane region" description="Helical" evidence="1">
    <location>
        <begin position="6"/>
        <end position="25"/>
    </location>
</feature>
<dbReference type="Proteomes" id="UP000298602">
    <property type="component" value="Chromosome"/>
</dbReference>
<dbReference type="AlphaFoldDB" id="A0A4P8L0C4"/>